<evidence type="ECO:0000313" key="1">
    <source>
        <dbReference type="EMBL" id="SES51011.1"/>
    </source>
</evidence>
<dbReference type="EMBL" id="FOFT01000024">
    <property type="protein sequence ID" value="SES51011.1"/>
    <property type="molecule type" value="Genomic_DNA"/>
</dbReference>
<dbReference type="AlphaFoldDB" id="A0A1H9XY01"/>
<dbReference type="SUPFAM" id="SSF51735">
    <property type="entry name" value="NAD(P)-binding Rossmann-fold domains"/>
    <property type="match status" value="1"/>
</dbReference>
<dbReference type="Gene3D" id="3.40.50.720">
    <property type="entry name" value="NAD(P)-binding Rossmann-like Domain"/>
    <property type="match status" value="1"/>
</dbReference>
<evidence type="ECO:0000313" key="2">
    <source>
        <dbReference type="Proteomes" id="UP000199028"/>
    </source>
</evidence>
<gene>
    <name evidence="1" type="ORF">SAMN05216195_12424</name>
</gene>
<sequence length="153" mass="15899">MDGMAAVLITGADEDAEIARRLVRAGHTVRFAPLDGASAESLDALDVLDVLVNTGGAAQETFEGAVESTARILQTYLPLLERSAAAVVVNVSGPQDSPSAAAVNIVTVQYAKAFPRMRINAVEQDTGAIVRMAQIGQDGPTGGYFDATGTPPW</sequence>
<dbReference type="Proteomes" id="UP000199028">
    <property type="component" value="Unassembled WGS sequence"/>
</dbReference>
<evidence type="ECO:0008006" key="3">
    <source>
        <dbReference type="Google" id="ProtNLM"/>
    </source>
</evidence>
<accession>A0A1H9XY01</accession>
<reference evidence="2" key="1">
    <citation type="submission" date="2016-10" db="EMBL/GenBank/DDBJ databases">
        <authorList>
            <person name="Varghese N."/>
            <person name="Submissions S."/>
        </authorList>
    </citation>
    <scope>NUCLEOTIDE SEQUENCE [LARGE SCALE GENOMIC DNA]</scope>
    <source>
        <strain evidence="2">CGMCC 4.578</strain>
    </source>
</reference>
<keyword evidence="2" id="KW-1185">Reference proteome</keyword>
<protein>
    <recommendedName>
        <fullName evidence="3">Short chain dehydrogenase</fullName>
    </recommendedName>
</protein>
<organism evidence="1 2">
    <name type="scientific">Lentzea flaviverrucosa</name>
    <dbReference type="NCBI Taxonomy" id="200379"/>
    <lineage>
        <taxon>Bacteria</taxon>
        <taxon>Bacillati</taxon>
        <taxon>Actinomycetota</taxon>
        <taxon>Actinomycetes</taxon>
        <taxon>Pseudonocardiales</taxon>
        <taxon>Pseudonocardiaceae</taxon>
        <taxon>Lentzea</taxon>
    </lineage>
</organism>
<name>A0A1H9XY01_9PSEU</name>
<proteinExistence type="predicted"/>
<dbReference type="InterPro" id="IPR036291">
    <property type="entry name" value="NAD(P)-bd_dom_sf"/>
</dbReference>